<protein>
    <recommendedName>
        <fullName evidence="1">DUF4351 domain-containing protein</fullName>
    </recommendedName>
</protein>
<dbReference type="AlphaFoldDB" id="A0A450SD39"/>
<reference evidence="2" key="1">
    <citation type="submission" date="2019-02" db="EMBL/GenBank/DDBJ databases">
        <authorList>
            <person name="Gruber-Vodicka R. H."/>
            <person name="Seah K. B. B."/>
        </authorList>
    </citation>
    <scope>NUCLEOTIDE SEQUENCE</scope>
    <source>
        <strain evidence="2">BECK_BZ15</strain>
    </source>
</reference>
<organism evidence="2">
    <name type="scientific">Candidatus Kentrum sp. FW</name>
    <dbReference type="NCBI Taxonomy" id="2126338"/>
    <lineage>
        <taxon>Bacteria</taxon>
        <taxon>Pseudomonadati</taxon>
        <taxon>Pseudomonadota</taxon>
        <taxon>Gammaproteobacteria</taxon>
        <taxon>Candidatus Kentrum</taxon>
    </lineage>
</organism>
<dbReference type="PANTHER" id="PTHR35586">
    <property type="entry name" value="SLL1691 PROTEIN"/>
    <property type="match status" value="1"/>
</dbReference>
<evidence type="ECO:0000259" key="1">
    <source>
        <dbReference type="Pfam" id="PF14261"/>
    </source>
</evidence>
<dbReference type="EMBL" id="CAADEW010000027">
    <property type="protein sequence ID" value="VFJ50329.1"/>
    <property type="molecule type" value="Genomic_DNA"/>
</dbReference>
<accession>A0A450SD39</accession>
<gene>
    <name evidence="2" type="ORF">BECKFW1821A_GA0114235_10271</name>
</gene>
<dbReference type="Pfam" id="PF14261">
    <property type="entry name" value="DUF4351"/>
    <property type="match status" value="1"/>
</dbReference>
<dbReference type="PANTHER" id="PTHR35586:SF1">
    <property type="entry name" value="SLL1691 PROTEIN"/>
    <property type="match status" value="1"/>
</dbReference>
<proteinExistence type="predicted"/>
<name>A0A450SD39_9GAMM</name>
<feature type="domain" description="DUF4351" evidence="1">
    <location>
        <begin position="30"/>
        <end position="83"/>
    </location>
</feature>
<evidence type="ECO:0000313" key="2">
    <source>
        <dbReference type="EMBL" id="VFJ50329.1"/>
    </source>
</evidence>
<dbReference type="InterPro" id="IPR025587">
    <property type="entry name" value="DUF4351"/>
</dbReference>
<sequence>MLTQIDMTRIPAYELGMEKGLEEGMERGMEKGMERGQITLLTRLLSYKFGTLSPMVTQRIDNARPEELATWGERVLSAKKLDEVFS</sequence>